<organism evidence="11 12">
    <name type="scientific">Effrenium voratum</name>
    <dbReference type="NCBI Taxonomy" id="2562239"/>
    <lineage>
        <taxon>Eukaryota</taxon>
        <taxon>Sar</taxon>
        <taxon>Alveolata</taxon>
        <taxon>Dinophyceae</taxon>
        <taxon>Suessiales</taxon>
        <taxon>Symbiodiniaceae</taxon>
        <taxon>Effrenium</taxon>
    </lineage>
</organism>
<dbReference type="Gene3D" id="1.20.58.70">
    <property type="match status" value="1"/>
</dbReference>
<evidence type="ECO:0000256" key="3">
    <source>
        <dbReference type="ARBA" id="ARBA00022448"/>
    </source>
</evidence>
<keyword evidence="6" id="KW-0175">Coiled coil</keyword>
<evidence type="ECO:0000256" key="7">
    <source>
        <dbReference type="ARBA" id="ARBA00023136"/>
    </source>
</evidence>
<dbReference type="InterPro" id="IPR010989">
    <property type="entry name" value="SNARE"/>
</dbReference>
<feature type="transmembrane region" description="Helical" evidence="9">
    <location>
        <begin position="1056"/>
        <end position="1075"/>
    </location>
</feature>
<dbReference type="Gene3D" id="3.30.559.30">
    <property type="entry name" value="Nonribosomal peptide synthetase, condensation domain"/>
    <property type="match status" value="1"/>
</dbReference>
<dbReference type="PROSITE" id="PS50192">
    <property type="entry name" value="T_SNARE"/>
    <property type="match status" value="1"/>
</dbReference>
<dbReference type="InterPro" id="IPR023213">
    <property type="entry name" value="CAT-like_dom_sf"/>
</dbReference>
<dbReference type="SUPFAM" id="SSF47661">
    <property type="entry name" value="t-snare proteins"/>
    <property type="match status" value="1"/>
</dbReference>
<dbReference type="GO" id="GO:0005484">
    <property type="term" value="F:SNAP receptor activity"/>
    <property type="evidence" value="ECO:0007669"/>
    <property type="project" value="TreeGrafter"/>
</dbReference>
<dbReference type="InterPro" id="IPR045242">
    <property type="entry name" value="Syntaxin"/>
</dbReference>
<keyword evidence="12" id="KW-1185">Reference proteome</keyword>
<dbReference type="Pfam" id="PF00668">
    <property type="entry name" value="Condensation"/>
    <property type="match status" value="1"/>
</dbReference>
<dbReference type="GO" id="GO:0006888">
    <property type="term" value="P:endoplasmic reticulum to Golgi vesicle-mediated transport"/>
    <property type="evidence" value="ECO:0007669"/>
    <property type="project" value="TreeGrafter"/>
</dbReference>
<evidence type="ECO:0000256" key="1">
    <source>
        <dbReference type="ARBA" id="ARBA00004211"/>
    </source>
</evidence>
<dbReference type="GO" id="GO:0006886">
    <property type="term" value="P:intracellular protein transport"/>
    <property type="evidence" value="ECO:0007669"/>
    <property type="project" value="TreeGrafter"/>
</dbReference>
<dbReference type="AlphaFoldDB" id="A0AA36NFN9"/>
<evidence type="ECO:0000256" key="8">
    <source>
        <dbReference type="SAM" id="MobiDB-lite"/>
    </source>
</evidence>
<dbReference type="GO" id="GO:0003824">
    <property type="term" value="F:catalytic activity"/>
    <property type="evidence" value="ECO:0007669"/>
    <property type="project" value="InterPro"/>
</dbReference>
<comment type="subcellular location">
    <subcellularLocation>
        <location evidence="1">Membrane</location>
        <topology evidence="1">Single-pass type IV membrane protein</topology>
    </subcellularLocation>
</comment>
<evidence type="ECO:0000313" key="11">
    <source>
        <dbReference type="EMBL" id="CAJ1410930.1"/>
    </source>
</evidence>
<name>A0AA36NFN9_9DINO</name>
<dbReference type="GO" id="GO:0031201">
    <property type="term" value="C:SNARE complex"/>
    <property type="evidence" value="ECO:0007669"/>
    <property type="project" value="TreeGrafter"/>
</dbReference>
<dbReference type="Proteomes" id="UP001178507">
    <property type="component" value="Unassembled WGS sequence"/>
</dbReference>
<dbReference type="Gene3D" id="3.30.559.10">
    <property type="entry name" value="Chloramphenicol acetyltransferase-like domain"/>
    <property type="match status" value="1"/>
</dbReference>
<evidence type="ECO:0000256" key="9">
    <source>
        <dbReference type="SAM" id="Phobius"/>
    </source>
</evidence>
<dbReference type="PANTHER" id="PTHR19957:SF3">
    <property type="entry name" value="SYNTAXIN-5"/>
    <property type="match status" value="1"/>
</dbReference>
<dbReference type="CDD" id="cd15844">
    <property type="entry name" value="SNARE_syntaxin5"/>
    <property type="match status" value="1"/>
</dbReference>
<evidence type="ECO:0000256" key="2">
    <source>
        <dbReference type="ARBA" id="ARBA00009063"/>
    </source>
</evidence>
<comment type="similarity">
    <text evidence="2">Belongs to the syntaxin family.</text>
</comment>
<dbReference type="InterPro" id="IPR000727">
    <property type="entry name" value="T_SNARE_dom"/>
</dbReference>
<accession>A0AA36NFN9</accession>
<keyword evidence="3" id="KW-0813">Transport</keyword>
<gene>
    <name evidence="11" type="ORF">EVOR1521_LOCUS31646</name>
</gene>
<dbReference type="PANTHER" id="PTHR19957">
    <property type="entry name" value="SYNTAXIN"/>
    <property type="match status" value="1"/>
</dbReference>
<evidence type="ECO:0000256" key="4">
    <source>
        <dbReference type="ARBA" id="ARBA00022692"/>
    </source>
</evidence>
<evidence type="ECO:0000256" key="5">
    <source>
        <dbReference type="ARBA" id="ARBA00022989"/>
    </source>
</evidence>
<dbReference type="GO" id="GO:0000149">
    <property type="term" value="F:SNARE binding"/>
    <property type="evidence" value="ECO:0007669"/>
    <property type="project" value="TreeGrafter"/>
</dbReference>
<dbReference type="EMBL" id="CAUJNA010003847">
    <property type="protein sequence ID" value="CAJ1410930.1"/>
    <property type="molecule type" value="Genomic_DNA"/>
</dbReference>
<evidence type="ECO:0000256" key="6">
    <source>
        <dbReference type="ARBA" id="ARBA00023054"/>
    </source>
</evidence>
<dbReference type="InterPro" id="IPR001242">
    <property type="entry name" value="Condensation_dom"/>
</dbReference>
<comment type="caution">
    <text evidence="11">The sequence shown here is derived from an EMBL/GenBank/DDBJ whole genome shotgun (WGS) entry which is preliminary data.</text>
</comment>
<dbReference type="Pfam" id="PF05739">
    <property type="entry name" value="SNARE"/>
    <property type="match status" value="1"/>
</dbReference>
<dbReference type="GO" id="GO:0006906">
    <property type="term" value="P:vesicle fusion"/>
    <property type="evidence" value="ECO:0007669"/>
    <property type="project" value="TreeGrafter"/>
</dbReference>
<dbReference type="GO" id="GO:0048278">
    <property type="term" value="P:vesicle docking"/>
    <property type="evidence" value="ECO:0007669"/>
    <property type="project" value="TreeGrafter"/>
</dbReference>
<proteinExistence type="inferred from homology"/>
<feature type="compositionally biased region" description="Polar residues" evidence="8">
    <location>
        <begin position="943"/>
        <end position="953"/>
    </location>
</feature>
<keyword evidence="7 9" id="KW-0472">Membrane</keyword>
<evidence type="ECO:0000259" key="10">
    <source>
        <dbReference type="PROSITE" id="PS50192"/>
    </source>
</evidence>
<feature type="region of interest" description="Disordered" evidence="8">
    <location>
        <begin position="935"/>
        <end position="973"/>
    </location>
</feature>
<dbReference type="GO" id="GO:0000139">
    <property type="term" value="C:Golgi membrane"/>
    <property type="evidence" value="ECO:0007669"/>
    <property type="project" value="TreeGrafter"/>
</dbReference>
<protein>
    <recommendedName>
        <fullName evidence="10">t-SNARE coiled-coil homology domain-containing protein</fullName>
    </recommendedName>
</protein>
<sequence>MAFDMGQPQEGPMEVAVKEEMDVKAAKGKGKGKGKAAKVRPKQPLLVSPEHFAAQVRHLVLRTFTEEPEEDPLTVPQGLYVAAMQSLTRLQPQLSSTDVLPILPISGSFSADELDEHRSQRKKRKDPRQTIVAVPSIRFMPGLAHPLTFNEEQMLRLFVTDPRSMAYNLANTQRSRVPLTIEQCETAHRIILERHEVLRSAFSLEDPTNPTRKVMRSHVGGFYALPVADEGQAQAVASMDYATPHMLGISGIRVLYTPSYDNFPALHVNMHHILADNDALMTFWQESFQIQELLYYGYSKQAVKDRLPQLPIQFTDFAYWQKSLFSRGLLKPDLAYWGRQITHSQPPTVLDIPVDTPRPRVWVAVGDSCKIMLDQELIQPVMDVNPRITPFASVICNFALALMRVSNQRVVYVATAFALRSLPAVQNLIGNFLNMLPIRVAYDPTEPYMDIVSRVATSTINVQRYNLAPFIQIVNDTQKHFVTTDPSRNPVYQSMVDVVPRDDDSDEVGLKGVLDIFLFANTREGRIFRLDGVFNSSVLTQQTVRLILMHTKAITTWAALHASMPIPRMLPLMELAQEAKEADKGVVLTHIMVRGKSGLPSIAALCSGPEGPGISEDQRGVRASRRFKLHSALEMGADIPQNLMKSAILPTPLQPKAKQKAQPRWQELVKVEQPAAPAPAAMSILAPTPPVKETRPAALSVEEEVAQRRAEAQKRRERSYHVAAAWAQTQKESELISLGLDNPFDESEAFPKSARAPTSQRLEDAVSQLMPPAAEAEGPVLEAWEPQPQSAPWPLSPASFAQRQILREAASKSGAGVSLEATPQATSELNRWSAEIGGEIHEASQKVSELRKMSKQKGIFNDKTNQIQELTYTVKQSVQLLNQKIEALEAKAKSSGKNKSYQAHASTLVETLKTRLLQVTKEFKDALEDRTKALEQQDKRRQMYSSGAGSASNPFAGRQRPTPSAASVEDMEGGGVRSQALQQGYHSSRAEAVQSVQKTIGELAQMFQKTMAVMVTAQEEMVQRIDHDLDDTLDNTKKAQDSLLQYFHYISSNRALIIKVFLILIFFVIFFVVFLA</sequence>
<dbReference type="SMART" id="SM00397">
    <property type="entry name" value="t_SNARE"/>
    <property type="match status" value="1"/>
</dbReference>
<evidence type="ECO:0000313" key="12">
    <source>
        <dbReference type="Proteomes" id="UP001178507"/>
    </source>
</evidence>
<dbReference type="SUPFAM" id="SSF52777">
    <property type="entry name" value="CoA-dependent acyltransferases"/>
    <property type="match status" value="2"/>
</dbReference>
<reference evidence="11" key="1">
    <citation type="submission" date="2023-08" db="EMBL/GenBank/DDBJ databases">
        <authorList>
            <person name="Chen Y."/>
            <person name="Shah S."/>
            <person name="Dougan E. K."/>
            <person name="Thang M."/>
            <person name="Chan C."/>
        </authorList>
    </citation>
    <scope>NUCLEOTIDE SEQUENCE</scope>
</reference>
<feature type="domain" description="T-SNARE coiled-coil homology" evidence="10">
    <location>
        <begin position="1011"/>
        <end position="1046"/>
    </location>
</feature>
<keyword evidence="5 9" id="KW-1133">Transmembrane helix</keyword>
<keyword evidence="4 9" id="KW-0812">Transmembrane</keyword>